<feature type="domain" description="DNA2/NAM7 helicase-like C-terminal" evidence="5">
    <location>
        <begin position="116"/>
        <end position="185"/>
    </location>
</feature>
<dbReference type="SUPFAM" id="SSF52540">
    <property type="entry name" value="P-loop containing nucleoside triphosphate hydrolases"/>
    <property type="match status" value="1"/>
</dbReference>
<sequence>MIRVKCYFGDNSSLANEIQKEMKVLNRKLLKAKDKNTKREIHKNLGSFQKKKAKGNNFCSGLEIACWIALFKGLGNTLFKRLADLYGDDVMSMPIVQYSMHELIMTWSSKELYNNKKDEKESILNEGEAEIAIAHARRLIQSGVHTSHIGVITPYSAQVVLLRVLSTKDDKLEELKISTVDGLGGGWGISDYCFNG</sequence>
<dbReference type="EMBL" id="NBSK02000002">
    <property type="protein sequence ID" value="KAJ0222897.1"/>
    <property type="molecule type" value="Genomic_DNA"/>
</dbReference>
<keyword evidence="1" id="KW-0547">Nucleotide-binding</keyword>
<keyword evidence="2" id="KW-0378">Hydrolase</keyword>
<keyword evidence="4" id="KW-0067">ATP-binding</keyword>
<dbReference type="Gene3D" id="3.40.50.300">
    <property type="entry name" value="P-loop containing nucleotide triphosphate hydrolases"/>
    <property type="match status" value="1"/>
</dbReference>
<dbReference type="GO" id="GO:0004386">
    <property type="term" value="F:helicase activity"/>
    <property type="evidence" value="ECO:0007669"/>
    <property type="project" value="UniProtKB-KW"/>
</dbReference>
<keyword evidence="3" id="KW-0347">Helicase</keyword>
<protein>
    <recommendedName>
        <fullName evidence="5">DNA2/NAM7 helicase-like C-terminal domain-containing protein</fullName>
    </recommendedName>
</protein>
<keyword evidence="7" id="KW-1185">Reference proteome</keyword>
<gene>
    <name evidence="6" type="ORF">LSAT_V11C200099690</name>
</gene>
<evidence type="ECO:0000313" key="6">
    <source>
        <dbReference type="EMBL" id="KAJ0222897.1"/>
    </source>
</evidence>
<dbReference type="InterPro" id="IPR041679">
    <property type="entry name" value="DNA2/NAM7-like_C"/>
</dbReference>
<evidence type="ECO:0000256" key="2">
    <source>
        <dbReference type="ARBA" id="ARBA00022801"/>
    </source>
</evidence>
<dbReference type="GO" id="GO:0005524">
    <property type="term" value="F:ATP binding"/>
    <property type="evidence" value="ECO:0007669"/>
    <property type="project" value="UniProtKB-KW"/>
</dbReference>
<evidence type="ECO:0000313" key="7">
    <source>
        <dbReference type="Proteomes" id="UP000235145"/>
    </source>
</evidence>
<dbReference type="InterPro" id="IPR050534">
    <property type="entry name" value="Coronavir_polyprotein_1ab"/>
</dbReference>
<accession>A0A9R1WHI2</accession>
<dbReference type="PANTHER" id="PTHR43788">
    <property type="entry name" value="DNA2/NAM7 HELICASE FAMILY MEMBER"/>
    <property type="match status" value="1"/>
</dbReference>
<dbReference type="GO" id="GO:0016787">
    <property type="term" value="F:hydrolase activity"/>
    <property type="evidence" value="ECO:0007669"/>
    <property type="project" value="UniProtKB-KW"/>
</dbReference>
<dbReference type="Pfam" id="PF13087">
    <property type="entry name" value="AAA_12"/>
    <property type="match status" value="1"/>
</dbReference>
<evidence type="ECO:0000256" key="1">
    <source>
        <dbReference type="ARBA" id="ARBA00022741"/>
    </source>
</evidence>
<dbReference type="InterPro" id="IPR027417">
    <property type="entry name" value="P-loop_NTPase"/>
</dbReference>
<dbReference type="Proteomes" id="UP000235145">
    <property type="component" value="Unassembled WGS sequence"/>
</dbReference>
<evidence type="ECO:0000259" key="5">
    <source>
        <dbReference type="Pfam" id="PF13087"/>
    </source>
</evidence>
<reference evidence="6 7" key="1">
    <citation type="journal article" date="2017" name="Nat. Commun.">
        <title>Genome assembly with in vitro proximity ligation data and whole-genome triplication in lettuce.</title>
        <authorList>
            <person name="Reyes-Chin-Wo S."/>
            <person name="Wang Z."/>
            <person name="Yang X."/>
            <person name="Kozik A."/>
            <person name="Arikit S."/>
            <person name="Song C."/>
            <person name="Xia L."/>
            <person name="Froenicke L."/>
            <person name="Lavelle D.O."/>
            <person name="Truco M.J."/>
            <person name="Xia R."/>
            <person name="Zhu S."/>
            <person name="Xu C."/>
            <person name="Xu H."/>
            <person name="Xu X."/>
            <person name="Cox K."/>
            <person name="Korf I."/>
            <person name="Meyers B.C."/>
            <person name="Michelmore R.W."/>
        </authorList>
    </citation>
    <scope>NUCLEOTIDE SEQUENCE [LARGE SCALE GENOMIC DNA]</scope>
    <source>
        <strain evidence="7">cv. Salinas</strain>
        <tissue evidence="6">Seedlings</tissue>
    </source>
</reference>
<dbReference type="AlphaFoldDB" id="A0A9R1WHI2"/>
<organism evidence="6 7">
    <name type="scientific">Lactuca sativa</name>
    <name type="common">Garden lettuce</name>
    <dbReference type="NCBI Taxonomy" id="4236"/>
    <lineage>
        <taxon>Eukaryota</taxon>
        <taxon>Viridiplantae</taxon>
        <taxon>Streptophyta</taxon>
        <taxon>Embryophyta</taxon>
        <taxon>Tracheophyta</taxon>
        <taxon>Spermatophyta</taxon>
        <taxon>Magnoliopsida</taxon>
        <taxon>eudicotyledons</taxon>
        <taxon>Gunneridae</taxon>
        <taxon>Pentapetalae</taxon>
        <taxon>asterids</taxon>
        <taxon>campanulids</taxon>
        <taxon>Asterales</taxon>
        <taxon>Asteraceae</taxon>
        <taxon>Cichorioideae</taxon>
        <taxon>Cichorieae</taxon>
        <taxon>Lactucinae</taxon>
        <taxon>Lactuca</taxon>
    </lineage>
</organism>
<proteinExistence type="predicted"/>
<name>A0A9R1WHI2_LACSA</name>
<evidence type="ECO:0000256" key="3">
    <source>
        <dbReference type="ARBA" id="ARBA00022806"/>
    </source>
</evidence>
<dbReference type="PANTHER" id="PTHR43788:SF8">
    <property type="entry name" value="DNA-BINDING PROTEIN SMUBP-2"/>
    <property type="match status" value="1"/>
</dbReference>
<comment type="caution">
    <text evidence="6">The sequence shown here is derived from an EMBL/GenBank/DDBJ whole genome shotgun (WGS) entry which is preliminary data.</text>
</comment>
<evidence type="ECO:0000256" key="4">
    <source>
        <dbReference type="ARBA" id="ARBA00022840"/>
    </source>
</evidence>